<comment type="caution">
    <text evidence="3">The sequence shown here is derived from an EMBL/GenBank/DDBJ whole genome shotgun (WGS) entry which is preliminary data.</text>
</comment>
<dbReference type="Gene3D" id="2.160.20.10">
    <property type="entry name" value="Single-stranded right-handed beta-helix, Pectin lyase-like"/>
    <property type="match status" value="2"/>
</dbReference>
<accession>A0AA89BUR2</accession>
<feature type="compositionally biased region" description="Basic residues" evidence="1">
    <location>
        <begin position="654"/>
        <end position="669"/>
    </location>
</feature>
<feature type="compositionally biased region" description="Polar residues" evidence="1">
    <location>
        <begin position="733"/>
        <end position="759"/>
    </location>
</feature>
<feature type="compositionally biased region" description="Basic residues" evidence="1">
    <location>
        <begin position="762"/>
        <end position="776"/>
    </location>
</feature>
<feature type="region of interest" description="Disordered" evidence="1">
    <location>
        <begin position="551"/>
        <end position="776"/>
    </location>
</feature>
<name>A0AA89BUR2_PINIB</name>
<dbReference type="EMBL" id="VSWD01000014">
    <property type="protein sequence ID" value="KAK3083043.1"/>
    <property type="molecule type" value="Genomic_DNA"/>
</dbReference>
<dbReference type="InterPro" id="IPR035953">
    <property type="entry name" value="Dextranase_N-ter"/>
</dbReference>
<gene>
    <name evidence="3" type="ORF">FSP39_012479</name>
</gene>
<keyword evidence="4" id="KW-1185">Reference proteome</keyword>
<reference evidence="3" key="1">
    <citation type="submission" date="2019-08" db="EMBL/GenBank/DDBJ databases">
        <title>The improved chromosome-level genome for the pearl oyster Pinctada fucata martensii using PacBio sequencing and Hi-C.</title>
        <authorList>
            <person name="Zheng Z."/>
        </authorList>
    </citation>
    <scope>NUCLEOTIDE SEQUENCE</scope>
    <source>
        <strain evidence="3">ZZ-2019</strain>
        <tissue evidence="3">Adductor muscle</tissue>
    </source>
</reference>
<evidence type="ECO:0000313" key="4">
    <source>
        <dbReference type="Proteomes" id="UP001186944"/>
    </source>
</evidence>
<evidence type="ECO:0000313" key="3">
    <source>
        <dbReference type="EMBL" id="KAK3083043.1"/>
    </source>
</evidence>
<feature type="compositionally biased region" description="Polar residues" evidence="1">
    <location>
        <begin position="689"/>
        <end position="706"/>
    </location>
</feature>
<feature type="compositionally biased region" description="Basic residues" evidence="1">
    <location>
        <begin position="621"/>
        <end position="635"/>
    </location>
</feature>
<dbReference type="InterPro" id="IPR011050">
    <property type="entry name" value="Pectin_lyase_fold/virulence"/>
</dbReference>
<evidence type="ECO:0000256" key="2">
    <source>
        <dbReference type="SAM" id="SignalP"/>
    </source>
</evidence>
<dbReference type="InterPro" id="IPR012334">
    <property type="entry name" value="Pectin_lyas_fold"/>
</dbReference>
<feature type="compositionally biased region" description="Basic residues" evidence="1">
    <location>
        <begin position="558"/>
        <end position="591"/>
    </location>
</feature>
<proteinExistence type="predicted"/>
<protein>
    <submittedName>
        <fullName evidence="3">Uncharacterized protein</fullName>
    </submittedName>
</protein>
<organism evidence="3 4">
    <name type="scientific">Pinctada imbricata</name>
    <name type="common">Atlantic pearl-oyster</name>
    <name type="synonym">Pinctada martensii</name>
    <dbReference type="NCBI Taxonomy" id="66713"/>
    <lineage>
        <taxon>Eukaryota</taxon>
        <taxon>Metazoa</taxon>
        <taxon>Spiralia</taxon>
        <taxon>Lophotrochozoa</taxon>
        <taxon>Mollusca</taxon>
        <taxon>Bivalvia</taxon>
        <taxon>Autobranchia</taxon>
        <taxon>Pteriomorphia</taxon>
        <taxon>Pterioida</taxon>
        <taxon>Pterioidea</taxon>
        <taxon>Pteriidae</taxon>
        <taxon>Pinctada</taxon>
    </lineage>
</organism>
<dbReference type="Proteomes" id="UP001186944">
    <property type="component" value="Unassembled WGS sequence"/>
</dbReference>
<feature type="chain" id="PRO_5041742611" evidence="2">
    <location>
        <begin position="18"/>
        <end position="776"/>
    </location>
</feature>
<feature type="signal peptide" evidence="2">
    <location>
        <begin position="1"/>
        <end position="17"/>
    </location>
</feature>
<keyword evidence="2" id="KW-0732">Signal</keyword>
<evidence type="ECO:0000256" key="1">
    <source>
        <dbReference type="SAM" id="MobiDB-lite"/>
    </source>
</evidence>
<sequence>MDKYLIFIFVHISTVLGALHLYPSPGRVPASDKFQVFVQQGNQRKQESFTYISKSDMRQKSSSKVTGGRSVSWTSFSFTGRPVTLEIRTSYNFNKCIVRPKSYGFHCRRAGAKRALIVVNSNSKQMSIEFDNDYGSYNREIINKLLVFVDPPEVQQNVPNPDDKGVLYYGRGVHDLNGQKELDSSIREVYLAPGAFVEGGFITRTNHPVKIHGRGVISTEKYRWRDRRFKLAVINIDSGSGHVLEGVTISDPVRFYIRAKGTRNTIRNVKTVASWAYNSDGVVTGTYGLVENSFFMANDDAIKVDEDEVEDRRRNRKSNSLTELARNMVTLEIHTLHDFDSCIVRPNRYGFQCRRTGEKTAHVEVDSNSKQMSIEFDNDYGSYNRKIINKLLVFVDPPLINESNPNDEKVLYYGQGVHDLKGQKELDASIKEVYVAPGAFIKGGFITTADHPVKIHGRGVLSTANYRWRSCKFEWAVINMDSGSGHIIEGVTISDPVRFYIRANGTNNTVRNVKTVAAWTHNSDGVVTGRNGLVENSFFMANDDAIKQNIEVPTEKHRNFKSKTSKHPQKNIKTPIAKHRNIHSRTKKHPQQNKETPTAKQRNTHSKTSKHPQQNKETPRAKQRNTHSKTKKHPQQNKETPTAKHPQKNIKTPIAKHRYIHSKTKKHPQQNKETPTAKQRNTHSKTSKHPQQNKETPTAKQRNTQSKTKKHPQQNKETPTAKHLNTHSKTSKHPQQNKETPTAKQRNTHSKTSTENIETLTLKHRNTHTKTPKHSH</sequence>
<dbReference type="SUPFAM" id="SSF51126">
    <property type="entry name" value="Pectin lyase-like"/>
    <property type="match status" value="2"/>
</dbReference>
<dbReference type="AlphaFoldDB" id="A0AA89BUR2"/>
<dbReference type="SUPFAM" id="SSF101596">
    <property type="entry name" value="Dextranase, N-terminal domain"/>
    <property type="match status" value="1"/>
</dbReference>